<gene>
    <name evidence="3" type="ORF">K466DRAFT_668634</name>
</gene>
<evidence type="ECO:0000256" key="1">
    <source>
        <dbReference type="SAM" id="Coils"/>
    </source>
</evidence>
<evidence type="ECO:0000313" key="3">
    <source>
        <dbReference type="EMBL" id="TFK77740.1"/>
    </source>
</evidence>
<proteinExistence type="predicted"/>
<keyword evidence="4" id="KW-1185">Reference proteome</keyword>
<dbReference type="Proteomes" id="UP000308197">
    <property type="component" value="Unassembled WGS sequence"/>
</dbReference>
<feature type="compositionally biased region" description="Polar residues" evidence="2">
    <location>
        <begin position="90"/>
        <end position="105"/>
    </location>
</feature>
<feature type="compositionally biased region" description="Basic residues" evidence="2">
    <location>
        <begin position="1"/>
        <end position="10"/>
    </location>
</feature>
<reference evidence="3 4" key="1">
    <citation type="journal article" date="2019" name="Nat. Ecol. Evol.">
        <title>Megaphylogeny resolves global patterns of mushroom evolution.</title>
        <authorList>
            <person name="Varga T."/>
            <person name="Krizsan K."/>
            <person name="Foldi C."/>
            <person name="Dima B."/>
            <person name="Sanchez-Garcia M."/>
            <person name="Sanchez-Ramirez S."/>
            <person name="Szollosi G.J."/>
            <person name="Szarkandi J.G."/>
            <person name="Papp V."/>
            <person name="Albert L."/>
            <person name="Andreopoulos W."/>
            <person name="Angelini C."/>
            <person name="Antonin V."/>
            <person name="Barry K.W."/>
            <person name="Bougher N.L."/>
            <person name="Buchanan P."/>
            <person name="Buyck B."/>
            <person name="Bense V."/>
            <person name="Catcheside P."/>
            <person name="Chovatia M."/>
            <person name="Cooper J."/>
            <person name="Damon W."/>
            <person name="Desjardin D."/>
            <person name="Finy P."/>
            <person name="Geml J."/>
            <person name="Haridas S."/>
            <person name="Hughes K."/>
            <person name="Justo A."/>
            <person name="Karasinski D."/>
            <person name="Kautmanova I."/>
            <person name="Kiss B."/>
            <person name="Kocsube S."/>
            <person name="Kotiranta H."/>
            <person name="LaButti K.M."/>
            <person name="Lechner B.E."/>
            <person name="Liimatainen K."/>
            <person name="Lipzen A."/>
            <person name="Lukacs Z."/>
            <person name="Mihaltcheva S."/>
            <person name="Morgado L.N."/>
            <person name="Niskanen T."/>
            <person name="Noordeloos M.E."/>
            <person name="Ohm R.A."/>
            <person name="Ortiz-Santana B."/>
            <person name="Ovrebo C."/>
            <person name="Racz N."/>
            <person name="Riley R."/>
            <person name="Savchenko A."/>
            <person name="Shiryaev A."/>
            <person name="Soop K."/>
            <person name="Spirin V."/>
            <person name="Szebenyi C."/>
            <person name="Tomsovsky M."/>
            <person name="Tulloss R.E."/>
            <person name="Uehling J."/>
            <person name="Grigoriev I.V."/>
            <person name="Vagvolgyi C."/>
            <person name="Papp T."/>
            <person name="Martin F.M."/>
            <person name="Miettinen O."/>
            <person name="Hibbett D.S."/>
            <person name="Nagy L.G."/>
        </authorList>
    </citation>
    <scope>NUCLEOTIDE SEQUENCE [LARGE SCALE GENOMIC DNA]</scope>
    <source>
        <strain evidence="3 4">HHB13444</strain>
    </source>
</reference>
<feature type="compositionally biased region" description="Polar residues" evidence="2">
    <location>
        <begin position="52"/>
        <end position="74"/>
    </location>
</feature>
<dbReference type="EMBL" id="ML213216">
    <property type="protein sequence ID" value="TFK77740.1"/>
    <property type="molecule type" value="Genomic_DNA"/>
</dbReference>
<dbReference type="InParanoid" id="A0A5C3NP68"/>
<feature type="compositionally biased region" description="Polar residues" evidence="2">
    <location>
        <begin position="16"/>
        <end position="26"/>
    </location>
</feature>
<organism evidence="3 4">
    <name type="scientific">Polyporus arcularius HHB13444</name>
    <dbReference type="NCBI Taxonomy" id="1314778"/>
    <lineage>
        <taxon>Eukaryota</taxon>
        <taxon>Fungi</taxon>
        <taxon>Dikarya</taxon>
        <taxon>Basidiomycota</taxon>
        <taxon>Agaricomycotina</taxon>
        <taxon>Agaricomycetes</taxon>
        <taxon>Polyporales</taxon>
        <taxon>Polyporaceae</taxon>
        <taxon>Polyporus</taxon>
    </lineage>
</organism>
<protein>
    <submittedName>
        <fullName evidence="3">Uncharacterized protein</fullName>
    </submittedName>
</protein>
<accession>A0A5C3NP68</accession>
<feature type="region of interest" description="Disordered" evidence="2">
    <location>
        <begin position="224"/>
        <end position="257"/>
    </location>
</feature>
<evidence type="ECO:0000256" key="2">
    <source>
        <dbReference type="SAM" id="MobiDB-lite"/>
    </source>
</evidence>
<name>A0A5C3NP68_9APHY</name>
<feature type="region of interest" description="Disordered" evidence="2">
    <location>
        <begin position="1"/>
        <end position="114"/>
    </location>
</feature>
<feature type="coiled-coil region" evidence="1">
    <location>
        <begin position="142"/>
        <end position="173"/>
    </location>
</feature>
<feature type="compositionally biased region" description="Basic and acidic residues" evidence="2">
    <location>
        <begin position="224"/>
        <end position="246"/>
    </location>
</feature>
<keyword evidence="1" id="KW-0175">Coiled coil</keyword>
<dbReference type="AlphaFoldDB" id="A0A5C3NP68"/>
<evidence type="ECO:0000313" key="4">
    <source>
        <dbReference type="Proteomes" id="UP000308197"/>
    </source>
</evidence>
<sequence length="257" mass="28700">MASKKAKKAERRGVAATTSRKGLRSSTLEEEPDGVTLADEEDVVGETEHPGDSTTRQSEGSVEPQVSGQGSPLTTIPEDDAGEDRKSDDASGQSQGRSPDGQRNTAEPGGATFADEVADLMEDASGKLEEVQNGLLDCLEAQDNLTSKVEDLRMAAKKQQDRLETAIKRLRRKGEDELGRIYADPDDVLERSRNALFREREYDETSSDYGQRRNAQNRFMAREHYEAGVRERDRKANQWWHEREHGPNVQEQGPNER</sequence>
<feature type="compositionally biased region" description="Acidic residues" evidence="2">
    <location>
        <begin position="28"/>
        <end position="45"/>
    </location>
</feature>